<gene>
    <name evidence="1" type="ORF">NSU_4543</name>
</gene>
<dbReference type="PATRIC" id="fig|1088721.3.peg.4464"/>
<comment type="caution">
    <text evidence="1">The sequence shown here is derived from an EMBL/GenBank/DDBJ whole genome shotgun (WGS) entry which is preliminary data.</text>
</comment>
<organism evidence="1 2">
    <name type="scientific">Novosphingobium pentaromativorans US6-1</name>
    <dbReference type="NCBI Taxonomy" id="1088721"/>
    <lineage>
        <taxon>Bacteria</taxon>
        <taxon>Pseudomonadati</taxon>
        <taxon>Pseudomonadota</taxon>
        <taxon>Alphaproteobacteria</taxon>
        <taxon>Sphingomonadales</taxon>
        <taxon>Sphingomonadaceae</taxon>
        <taxon>Novosphingobium</taxon>
    </lineage>
</organism>
<name>G6EJM2_9SPHN</name>
<evidence type="ECO:0000313" key="1">
    <source>
        <dbReference type="EMBL" id="EHJ58491.1"/>
    </source>
</evidence>
<reference evidence="1 2" key="1">
    <citation type="journal article" date="2012" name="J. Bacteriol.">
        <title>Genome sequence of benzo(a)pyrene-degrading bacterium Novosphingobium pentaromativorans US6-1.</title>
        <authorList>
            <person name="Luo Y.R."/>
            <person name="Kang S.G."/>
            <person name="Kim S.J."/>
            <person name="Kim M.R."/>
            <person name="Li N."/>
            <person name="Lee J.H."/>
            <person name="Kwon K.K."/>
        </authorList>
    </citation>
    <scope>NUCLEOTIDE SEQUENCE [LARGE SCALE GENOMIC DNA]</scope>
    <source>
        <strain evidence="1 2">US6-1</strain>
    </source>
</reference>
<keyword evidence="2" id="KW-1185">Reference proteome</keyword>
<proteinExistence type="predicted"/>
<dbReference type="EMBL" id="AGFM01000077">
    <property type="protein sequence ID" value="EHJ58491.1"/>
    <property type="molecule type" value="Genomic_DNA"/>
</dbReference>
<dbReference type="Proteomes" id="UP000004030">
    <property type="component" value="Unassembled WGS sequence"/>
</dbReference>
<accession>G6EJM2</accession>
<evidence type="ECO:0000313" key="2">
    <source>
        <dbReference type="Proteomes" id="UP000004030"/>
    </source>
</evidence>
<dbReference type="AlphaFoldDB" id="G6EJM2"/>
<sequence length="44" mass="4678">MSAALTSFSLFLVRGLAINALGATLLSCCSRSIERAQHPPRVFA</sequence>
<protein>
    <submittedName>
        <fullName evidence="1">Uncharacterized protein</fullName>
    </submittedName>
</protein>